<protein>
    <recommendedName>
        <fullName evidence="3">DUF4912 domain-containing protein</fullName>
    </recommendedName>
</protein>
<dbReference type="SMR" id="A0A0H3BI82"/>
<accession>A0A0H3BI82</accession>
<dbReference type="Proteomes" id="UP000001202">
    <property type="component" value="Chromosome"/>
</dbReference>
<organism evidence="1 2">
    <name type="scientific">Treponema pallidum subsp. pallidum (strain SS14)</name>
    <dbReference type="NCBI Taxonomy" id="455434"/>
    <lineage>
        <taxon>Bacteria</taxon>
        <taxon>Pseudomonadati</taxon>
        <taxon>Spirochaetota</taxon>
        <taxon>Spirochaetia</taxon>
        <taxon>Spirochaetales</taxon>
        <taxon>Treponemataceae</taxon>
        <taxon>Treponema</taxon>
    </lineage>
</organism>
<dbReference type="RefSeq" id="WP_010881807.1">
    <property type="nucleotide sequence ID" value="NC_010741.1"/>
</dbReference>
<dbReference type="Pfam" id="PF16258">
    <property type="entry name" value="DUF4912"/>
    <property type="match status" value="1"/>
</dbReference>
<reference evidence="1 2" key="1">
    <citation type="journal article" date="2008" name="BMC Microbiol.">
        <title>Complete genome sequence of Treponema pallidum ssp. pallidum strain SS14 determined with oligonucleotide arrays.</title>
        <authorList>
            <person name="Matejkova P."/>
            <person name="Strouhal M."/>
            <person name="Smajs D."/>
            <person name="Norris S.J."/>
            <person name="Palzkill T."/>
            <person name="Petrosino J.F."/>
            <person name="Sodergren E."/>
            <person name="Norton J.E."/>
            <person name="Singh J."/>
            <person name="Richmond T.A."/>
            <person name="Molla M.N."/>
            <person name="Albert T.J."/>
            <person name="Weinstock G.M."/>
        </authorList>
    </citation>
    <scope>NUCLEOTIDE SEQUENCE [LARGE SCALE GENOMIC DNA]</scope>
    <source>
        <strain evidence="1 2">SS14</strain>
    </source>
</reference>
<gene>
    <name evidence="1" type="ordered locus">TPASS_0359</name>
</gene>
<dbReference type="EMBL" id="CP000805">
    <property type="protein sequence ID" value="ACD70785.1"/>
    <property type="molecule type" value="Genomic_DNA"/>
</dbReference>
<dbReference type="GeneID" id="93876137"/>
<proteinExistence type="predicted"/>
<evidence type="ECO:0008006" key="3">
    <source>
        <dbReference type="Google" id="ProtNLM"/>
    </source>
</evidence>
<evidence type="ECO:0000313" key="1">
    <source>
        <dbReference type="EMBL" id="ACD70785.1"/>
    </source>
</evidence>
<dbReference type="PATRIC" id="fig|455434.6.peg.361"/>
<dbReference type="InterPro" id="IPR032585">
    <property type="entry name" value="DUF4912"/>
</dbReference>
<evidence type="ECO:0000313" key="2">
    <source>
        <dbReference type="Proteomes" id="UP000001202"/>
    </source>
</evidence>
<sequence>MALTKSFLESRSTGELFALADELGLCLPEDLNRRLVIGEILDCYHSALDLNPPCAPQSLESKGTSCAYNTTEIHILARDPLWFFVFWDIHEQLFCTLTQSPQFRSFFLRVHSLGGHGWHTSLDHFDIDVPLKDRKRYVHLSLADDANRIDLCCKMLQRERILAQSRVVTLQRSVIERSLNPEDPTGAEVLSLCGLPLLEETYPSTSLPVCS</sequence>
<dbReference type="KEGG" id="tpp:TPASS_0359"/>
<name>A0A0H3BI82_TREPS</name>
<dbReference type="AlphaFoldDB" id="A0A0H3BI82"/>